<keyword evidence="3 6" id="KW-0808">Transferase</keyword>
<evidence type="ECO:0000313" key="10">
    <source>
        <dbReference type="Proteomes" id="UP000054976"/>
    </source>
</evidence>
<evidence type="ECO:0000256" key="5">
    <source>
        <dbReference type="ARBA" id="ARBA00048462"/>
    </source>
</evidence>
<evidence type="ECO:0000256" key="3">
    <source>
        <dbReference type="ARBA" id="ARBA00022679"/>
    </source>
</evidence>
<dbReference type="GO" id="GO:0004314">
    <property type="term" value="F:[acyl-carrier-protein] S-malonyltransferase activity"/>
    <property type="evidence" value="ECO:0007669"/>
    <property type="project" value="UniProtKB-EC"/>
</dbReference>
<name>A0A0U9HXW9_9BACT</name>
<dbReference type="Gene3D" id="3.30.70.250">
    <property type="entry name" value="Malonyl-CoA ACP transacylase, ACP-binding"/>
    <property type="match status" value="1"/>
</dbReference>
<comment type="caution">
    <text evidence="9">The sequence shown here is derived from an EMBL/GenBank/DDBJ whole genome shotgun (WGS) entry which is preliminary data.</text>
</comment>
<dbReference type="EC" id="2.3.1.39" evidence="1 6"/>
<feature type="active site" evidence="7">
    <location>
        <position position="86"/>
    </location>
</feature>
<dbReference type="PIRSF" id="PIRSF000446">
    <property type="entry name" value="Mct"/>
    <property type="match status" value="1"/>
</dbReference>
<dbReference type="Proteomes" id="UP000054976">
    <property type="component" value="Unassembled WGS sequence"/>
</dbReference>
<dbReference type="PANTHER" id="PTHR42681">
    <property type="entry name" value="MALONYL-COA-ACYL CARRIER PROTEIN TRANSACYLASE, MITOCHONDRIAL"/>
    <property type="match status" value="1"/>
</dbReference>
<organism evidence="9 10">
    <name type="scientific">Thermodesulfovibrio aggregans</name>
    <dbReference type="NCBI Taxonomy" id="86166"/>
    <lineage>
        <taxon>Bacteria</taxon>
        <taxon>Pseudomonadati</taxon>
        <taxon>Nitrospirota</taxon>
        <taxon>Thermodesulfovibrionia</taxon>
        <taxon>Thermodesulfovibrionales</taxon>
        <taxon>Thermodesulfovibrionaceae</taxon>
        <taxon>Thermodesulfovibrio</taxon>
    </lineage>
</organism>
<dbReference type="InterPro" id="IPR016036">
    <property type="entry name" value="Malonyl_transacylase_ACP-bd"/>
</dbReference>
<dbReference type="RefSeq" id="WP_059177030.1">
    <property type="nucleotide sequence ID" value="NZ_BCNO01000003.1"/>
</dbReference>
<dbReference type="InterPro" id="IPR016035">
    <property type="entry name" value="Acyl_Trfase/lysoPLipase"/>
</dbReference>
<dbReference type="InterPro" id="IPR004410">
    <property type="entry name" value="Malonyl_CoA-ACP_transAc_FabD"/>
</dbReference>
<keyword evidence="4 6" id="KW-0012">Acyltransferase</keyword>
<reference evidence="10" key="1">
    <citation type="submission" date="2016-01" db="EMBL/GenBank/DDBJ databases">
        <title>Draft genome sequence of Thermodesulfovibrio aggregans strain TGE-P1.</title>
        <authorList>
            <person name="Sekiguchi Y."/>
            <person name="Ohashi A."/>
            <person name="Matsuura N."/>
            <person name="Tourlousse M.D."/>
        </authorList>
    </citation>
    <scope>NUCLEOTIDE SEQUENCE [LARGE SCALE GENOMIC DNA]</scope>
    <source>
        <strain evidence="10">TGE-P1</strain>
    </source>
</reference>
<dbReference type="InterPro" id="IPR024925">
    <property type="entry name" value="Malonyl_CoA-ACP_transAc"/>
</dbReference>
<dbReference type="STRING" id="86166.TAGGR_372"/>
<proteinExistence type="inferred from homology"/>
<dbReference type="PANTHER" id="PTHR42681:SF1">
    <property type="entry name" value="MALONYL-COA-ACYL CARRIER PROTEIN TRANSACYLASE, MITOCHONDRIAL"/>
    <property type="match status" value="1"/>
</dbReference>
<comment type="similarity">
    <text evidence="6">Belongs to the fabD family.</text>
</comment>
<comment type="catalytic activity">
    <reaction evidence="5 6">
        <text>holo-[ACP] + malonyl-CoA = malonyl-[ACP] + CoA</text>
        <dbReference type="Rhea" id="RHEA:41792"/>
        <dbReference type="Rhea" id="RHEA-COMP:9623"/>
        <dbReference type="Rhea" id="RHEA-COMP:9685"/>
        <dbReference type="ChEBI" id="CHEBI:57287"/>
        <dbReference type="ChEBI" id="CHEBI:57384"/>
        <dbReference type="ChEBI" id="CHEBI:64479"/>
        <dbReference type="ChEBI" id="CHEBI:78449"/>
        <dbReference type="EC" id="2.3.1.39"/>
    </reaction>
</comment>
<dbReference type="NCBIfam" id="TIGR00128">
    <property type="entry name" value="fabD"/>
    <property type="match status" value="1"/>
</dbReference>
<keyword evidence="10" id="KW-1185">Reference proteome</keyword>
<dbReference type="InterPro" id="IPR001227">
    <property type="entry name" value="Ac_transferase_dom_sf"/>
</dbReference>
<evidence type="ECO:0000256" key="6">
    <source>
        <dbReference type="PIRNR" id="PIRNR000446"/>
    </source>
</evidence>
<evidence type="ECO:0000256" key="4">
    <source>
        <dbReference type="ARBA" id="ARBA00023315"/>
    </source>
</evidence>
<feature type="active site" evidence="7">
    <location>
        <position position="194"/>
    </location>
</feature>
<dbReference type="EMBL" id="BCNO01000003">
    <property type="protein sequence ID" value="GAQ95599.1"/>
    <property type="molecule type" value="Genomic_DNA"/>
</dbReference>
<evidence type="ECO:0000256" key="1">
    <source>
        <dbReference type="ARBA" id="ARBA00013258"/>
    </source>
</evidence>
<feature type="domain" description="Malonyl-CoA:ACP transacylase (MAT)" evidence="8">
    <location>
        <begin position="5"/>
        <end position="289"/>
    </location>
</feature>
<dbReference type="OrthoDB" id="9805460at2"/>
<dbReference type="FunFam" id="3.30.70.250:FF:000001">
    <property type="entry name" value="Malonyl CoA-acyl carrier protein transacylase"/>
    <property type="match status" value="1"/>
</dbReference>
<gene>
    <name evidence="9" type="ORF">TAGGR_372</name>
</gene>
<evidence type="ECO:0000256" key="2">
    <source>
        <dbReference type="ARBA" id="ARBA00018953"/>
    </source>
</evidence>
<evidence type="ECO:0000256" key="7">
    <source>
        <dbReference type="PIRSR" id="PIRSR000446-1"/>
    </source>
</evidence>
<dbReference type="InterPro" id="IPR014043">
    <property type="entry name" value="Acyl_transferase_dom"/>
</dbReference>
<sequence length="305" mass="33321">MIAFVFPGQGSQYVGMAKDLSVCAKDLFETASEILGFDLAKLCFEGPQTELNKTENTQPAILTVSYALLREFSVSGISPAYVAGHSLGEYTAALCGEVFSFSDAIRITRKRGQLMQSAQPEGKGAMAAVLGLDEETLKQICESIKNFYVDLANLNCPGQIVISGEAEGVRKASELAKQKGAKKVVPLQVSIPSHCMLMKEVAQEFGQFLRSFNFNDSKIPIVSNVDAVEVKEAEAILNAFVRQLYSPVRWQDCVKYMISKGVNTFIEIGPGKVLSGLIRRIDSSVKIYNIENLEDLNNVKKEVSG</sequence>
<dbReference type="GO" id="GO:0005829">
    <property type="term" value="C:cytosol"/>
    <property type="evidence" value="ECO:0007669"/>
    <property type="project" value="TreeGrafter"/>
</dbReference>
<dbReference type="GO" id="GO:0006633">
    <property type="term" value="P:fatty acid biosynthetic process"/>
    <property type="evidence" value="ECO:0007669"/>
    <property type="project" value="TreeGrafter"/>
</dbReference>
<accession>A0A0U9HXW9</accession>
<dbReference type="Gene3D" id="3.40.366.10">
    <property type="entry name" value="Malonyl-Coenzyme A Acyl Carrier Protein, domain 2"/>
    <property type="match status" value="1"/>
</dbReference>
<evidence type="ECO:0000259" key="8">
    <source>
        <dbReference type="SMART" id="SM00827"/>
    </source>
</evidence>
<dbReference type="AlphaFoldDB" id="A0A0U9HXW9"/>
<dbReference type="SUPFAM" id="SSF52151">
    <property type="entry name" value="FabD/lysophospholipase-like"/>
    <property type="match status" value="1"/>
</dbReference>
<protein>
    <recommendedName>
        <fullName evidence="2 6">Malonyl CoA-acyl carrier protein transacylase</fullName>
        <ecNumber evidence="1 6">2.3.1.39</ecNumber>
    </recommendedName>
</protein>
<dbReference type="SUPFAM" id="SSF55048">
    <property type="entry name" value="Probable ACP-binding domain of malonyl-CoA ACP transacylase"/>
    <property type="match status" value="1"/>
</dbReference>
<dbReference type="InterPro" id="IPR050858">
    <property type="entry name" value="Mal-CoA-ACP_Trans/PKS_FabD"/>
</dbReference>
<evidence type="ECO:0000313" key="9">
    <source>
        <dbReference type="EMBL" id="GAQ95599.1"/>
    </source>
</evidence>
<dbReference type="SMART" id="SM00827">
    <property type="entry name" value="PKS_AT"/>
    <property type="match status" value="1"/>
</dbReference>
<dbReference type="Pfam" id="PF00698">
    <property type="entry name" value="Acyl_transf_1"/>
    <property type="match status" value="1"/>
</dbReference>